<reference evidence="8 9" key="1">
    <citation type="submission" date="2023-07" db="EMBL/GenBank/DDBJ databases">
        <title>Sorghum-associated microbial communities from plants grown in Nebraska, USA.</title>
        <authorList>
            <person name="Schachtman D."/>
        </authorList>
    </citation>
    <scope>NUCLEOTIDE SEQUENCE [LARGE SCALE GENOMIC DNA]</scope>
    <source>
        <strain evidence="8 9">DS1307</strain>
    </source>
</reference>
<keyword evidence="9" id="KW-1185">Reference proteome</keyword>
<name>A0ABT9PMJ7_9HYPH</name>
<evidence type="ECO:0000313" key="9">
    <source>
        <dbReference type="Proteomes" id="UP001241472"/>
    </source>
</evidence>
<accession>A0ABT9PMJ7</accession>
<dbReference type="Gene3D" id="3.50.50.60">
    <property type="entry name" value="FAD/NAD(P)-binding domain"/>
    <property type="match status" value="1"/>
</dbReference>
<keyword evidence="7" id="KW-0560">Oxidoreductase</keyword>
<dbReference type="RefSeq" id="WP_306830555.1">
    <property type="nucleotide sequence ID" value="NZ_JAUSRF010000001.1"/>
</dbReference>
<sequence length="421" mass="45785">MSRTFCQIVGFGPACTSFLVSADRNGLLADLLERGLVIHERRPSIEKLLHAGVNYDIPSNSDASDFLDGIAPDGIFAPVLDSMPARLIRARGTQSVPLQLVALLTAELRRVFLAAAGRFANFELRLGQMVRETVQTGNGWVMRFEDGFALESRLAILAAGSTPHLPPELRRDAEQRGIPLIHSDSFLRPVDLGDVLPEDARRITVIGASHSAFSVLHKLVEALPGRAINLTLAHRTPIRRMHRSAELAIEAGEIFDPIRDVCPSSGRVFRFQGLYTRSKLLYEQILAGRHPNITLHRCGHADEVTDLMRISDMVIAATGYRPNLPLFSDAAERPIRLGRNGSAANVDATGHLCDNQGRALAGLFGIGLGFGRMRSDIGEPSYRGAPVGINIFQGPDGDALCDSIFSTLTQKAGEPLGKEYS</sequence>
<comment type="similarity">
    <text evidence="3">Belongs to the lysine N(6)-hydroxylase/L-ornithine N(5)-oxygenase family.</text>
</comment>
<evidence type="ECO:0000256" key="7">
    <source>
        <dbReference type="ARBA" id="ARBA00023002"/>
    </source>
</evidence>
<keyword evidence="4" id="KW-0285">Flavoprotein</keyword>
<evidence type="ECO:0000256" key="2">
    <source>
        <dbReference type="ARBA" id="ARBA00004924"/>
    </source>
</evidence>
<dbReference type="InterPro" id="IPR025700">
    <property type="entry name" value="Lys/Orn_oxygenase"/>
</dbReference>
<keyword evidence="5" id="KW-0274">FAD</keyword>
<comment type="caution">
    <text evidence="8">The sequence shown here is derived from an EMBL/GenBank/DDBJ whole genome shotgun (WGS) entry which is preliminary data.</text>
</comment>
<comment type="cofactor">
    <cofactor evidence="1">
        <name>FAD</name>
        <dbReference type="ChEBI" id="CHEBI:57692"/>
    </cofactor>
</comment>
<evidence type="ECO:0000256" key="3">
    <source>
        <dbReference type="ARBA" id="ARBA00007588"/>
    </source>
</evidence>
<dbReference type="InterPro" id="IPR036188">
    <property type="entry name" value="FAD/NAD-bd_sf"/>
</dbReference>
<dbReference type="Pfam" id="PF13434">
    <property type="entry name" value="Lys_Orn_oxgnase"/>
    <property type="match status" value="1"/>
</dbReference>
<organism evidence="8 9">
    <name type="scientific">Neorhizobium huautlense</name>
    <dbReference type="NCBI Taxonomy" id="67774"/>
    <lineage>
        <taxon>Bacteria</taxon>
        <taxon>Pseudomonadati</taxon>
        <taxon>Pseudomonadota</taxon>
        <taxon>Alphaproteobacteria</taxon>
        <taxon>Hyphomicrobiales</taxon>
        <taxon>Rhizobiaceae</taxon>
        <taxon>Rhizobium/Agrobacterium group</taxon>
        <taxon>Neorhizobium</taxon>
    </lineage>
</organism>
<dbReference type="EMBL" id="JAUSRF010000001">
    <property type="protein sequence ID" value="MDP9835692.1"/>
    <property type="molecule type" value="Genomic_DNA"/>
</dbReference>
<protein>
    <submittedName>
        <fullName evidence="8">Uncharacterized protein</fullName>
    </submittedName>
</protein>
<evidence type="ECO:0000256" key="5">
    <source>
        <dbReference type="ARBA" id="ARBA00022827"/>
    </source>
</evidence>
<dbReference type="SUPFAM" id="SSF51905">
    <property type="entry name" value="FAD/NAD(P)-binding domain"/>
    <property type="match status" value="1"/>
</dbReference>
<evidence type="ECO:0000256" key="6">
    <source>
        <dbReference type="ARBA" id="ARBA00022857"/>
    </source>
</evidence>
<gene>
    <name evidence="8" type="ORF">J2T09_000433</name>
</gene>
<comment type="pathway">
    <text evidence="2">Siderophore biosynthesis.</text>
</comment>
<evidence type="ECO:0000256" key="4">
    <source>
        <dbReference type="ARBA" id="ARBA00022630"/>
    </source>
</evidence>
<dbReference type="Proteomes" id="UP001241472">
    <property type="component" value="Unassembled WGS sequence"/>
</dbReference>
<proteinExistence type="inferred from homology"/>
<evidence type="ECO:0000256" key="1">
    <source>
        <dbReference type="ARBA" id="ARBA00001974"/>
    </source>
</evidence>
<evidence type="ECO:0000313" key="8">
    <source>
        <dbReference type="EMBL" id="MDP9835692.1"/>
    </source>
</evidence>
<keyword evidence="6" id="KW-0521">NADP</keyword>